<comment type="caution">
    <text evidence="3">The sequence shown here is derived from an EMBL/GenBank/DDBJ whole genome shotgun (WGS) entry which is preliminary data.</text>
</comment>
<dbReference type="SUPFAM" id="SSF56672">
    <property type="entry name" value="DNA/RNA polymerases"/>
    <property type="match status" value="1"/>
</dbReference>
<dbReference type="InterPro" id="IPR000477">
    <property type="entry name" value="RT_dom"/>
</dbReference>
<name>A0AAD9WU45_9ROSI</name>
<dbReference type="CDD" id="cd01650">
    <property type="entry name" value="RT_nLTR_like"/>
    <property type="match status" value="1"/>
</dbReference>
<evidence type="ECO:0000313" key="3">
    <source>
        <dbReference type="EMBL" id="KAK2642542.1"/>
    </source>
</evidence>
<feature type="domain" description="Reverse transcriptase" evidence="2">
    <location>
        <begin position="195"/>
        <end position="340"/>
    </location>
</feature>
<evidence type="ECO:0000256" key="1">
    <source>
        <dbReference type="SAM" id="MobiDB-lite"/>
    </source>
</evidence>
<gene>
    <name evidence="3" type="ORF">Ddye_024305</name>
</gene>
<dbReference type="Proteomes" id="UP001280121">
    <property type="component" value="Unassembled WGS sequence"/>
</dbReference>
<sequence length="564" mass="64368">MEDISMMNEAMVGWKESLVKGSKGLVLAVKIRGAKFRMKKWLGDKKEMSKPVFEAEAKFGCVDNDTLRDGWNDNLRKERLSLLADIWIGIRKEEQAWRQKSRINGLNFNKLSNIEKEGLEVEFTIDEVWEAVCGCDGNKAPGPNGLNLNFVMKNLEVSEDFMAFMRDFHKDGVVVKYVNSTFIVLILKVNRPTVIGEYRPIGLVGSMYKILTKVLNNRVKRVMKTVIGDFQMAFVEGRQIMDRVVIVEEIINKWKRQEDGGLAITLDFEKVYDNIDHSSLDEVLGFMKFDERWRGWIIECVSLSLLSFLVKGSPTPQFGMMRGLRQGDPLSPFLFNIVAEDDMIIFVKPKLEYLRNIKRILRCFELISRLGDQSATDRLCWQSIYPPKVEILVWNRKIFNNVEPVPSSILDSIQFQVSWWFKHHGCGSSKSLTSLIQCVCEFCKDPLKSKNHAMKAWIPPSVGALKFNVYGSARGQPELAGIDICFRGDPRFGHPVRHLEGYGPVSLYIEVRVEQTTEREEAGQNFQCSEEDRLQLPGSVLDQTTIGGSSGTEVRHGGWGWETQ</sequence>
<dbReference type="PANTHER" id="PTHR46890:SF49">
    <property type="entry name" value="RNA-DIRECTED DNA POLYMERASE"/>
    <property type="match status" value="1"/>
</dbReference>
<dbReference type="InterPro" id="IPR052343">
    <property type="entry name" value="Retrotransposon-Effector_Assoc"/>
</dbReference>
<dbReference type="InterPro" id="IPR043502">
    <property type="entry name" value="DNA/RNA_pol_sf"/>
</dbReference>
<proteinExistence type="predicted"/>
<dbReference type="PANTHER" id="PTHR46890">
    <property type="entry name" value="NON-LTR RETROLELEMENT REVERSE TRANSCRIPTASE-LIKE PROTEIN-RELATED"/>
    <property type="match status" value="1"/>
</dbReference>
<dbReference type="EMBL" id="JANJYI010000007">
    <property type="protein sequence ID" value="KAK2642542.1"/>
    <property type="molecule type" value="Genomic_DNA"/>
</dbReference>
<accession>A0AAD9WU45</accession>
<evidence type="ECO:0000259" key="2">
    <source>
        <dbReference type="Pfam" id="PF00078"/>
    </source>
</evidence>
<feature type="region of interest" description="Disordered" evidence="1">
    <location>
        <begin position="542"/>
        <end position="564"/>
    </location>
</feature>
<keyword evidence="4" id="KW-1185">Reference proteome</keyword>
<organism evidence="3 4">
    <name type="scientific">Dipteronia dyeriana</name>
    <dbReference type="NCBI Taxonomy" id="168575"/>
    <lineage>
        <taxon>Eukaryota</taxon>
        <taxon>Viridiplantae</taxon>
        <taxon>Streptophyta</taxon>
        <taxon>Embryophyta</taxon>
        <taxon>Tracheophyta</taxon>
        <taxon>Spermatophyta</taxon>
        <taxon>Magnoliopsida</taxon>
        <taxon>eudicotyledons</taxon>
        <taxon>Gunneridae</taxon>
        <taxon>Pentapetalae</taxon>
        <taxon>rosids</taxon>
        <taxon>malvids</taxon>
        <taxon>Sapindales</taxon>
        <taxon>Sapindaceae</taxon>
        <taxon>Hippocastanoideae</taxon>
        <taxon>Acereae</taxon>
        <taxon>Dipteronia</taxon>
    </lineage>
</organism>
<evidence type="ECO:0000313" key="4">
    <source>
        <dbReference type="Proteomes" id="UP001280121"/>
    </source>
</evidence>
<dbReference type="Pfam" id="PF00078">
    <property type="entry name" value="RVT_1"/>
    <property type="match status" value="1"/>
</dbReference>
<reference evidence="3" key="1">
    <citation type="journal article" date="2023" name="Plant J.">
        <title>Genome sequences and population genomics provide insights into the demographic history, inbreeding, and mutation load of two 'living fossil' tree species of Dipteronia.</title>
        <authorList>
            <person name="Feng Y."/>
            <person name="Comes H.P."/>
            <person name="Chen J."/>
            <person name="Zhu S."/>
            <person name="Lu R."/>
            <person name="Zhang X."/>
            <person name="Li P."/>
            <person name="Qiu J."/>
            <person name="Olsen K.M."/>
            <person name="Qiu Y."/>
        </authorList>
    </citation>
    <scope>NUCLEOTIDE SEQUENCE</scope>
    <source>
        <strain evidence="3">KIB01</strain>
    </source>
</reference>
<protein>
    <recommendedName>
        <fullName evidence="2">Reverse transcriptase domain-containing protein</fullName>
    </recommendedName>
</protein>
<dbReference type="AlphaFoldDB" id="A0AAD9WU45"/>